<gene>
    <name evidence="7" type="ORF">HIM_11357</name>
</gene>
<evidence type="ECO:0000313" key="7">
    <source>
        <dbReference type="EMBL" id="KJZ69254.1"/>
    </source>
</evidence>
<feature type="transmembrane region" description="Helical" evidence="6">
    <location>
        <begin position="406"/>
        <end position="430"/>
    </location>
</feature>
<dbReference type="InterPro" id="IPR038665">
    <property type="entry name" value="Voltage-dep_anion_channel_sf"/>
</dbReference>
<dbReference type="GO" id="GO:0015140">
    <property type="term" value="F:malate transmembrane transporter activity"/>
    <property type="evidence" value="ECO:0007669"/>
    <property type="project" value="InterPro"/>
</dbReference>
<comment type="subcellular location">
    <subcellularLocation>
        <location evidence="1">Membrane</location>
        <topology evidence="1">Multi-pass membrane protein</topology>
    </subcellularLocation>
</comment>
<dbReference type="Pfam" id="PF03595">
    <property type="entry name" value="SLAC1"/>
    <property type="match status" value="1"/>
</dbReference>
<dbReference type="EMBL" id="KQ030739">
    <property type="protein sequence ID" value="KJZ69254.1"/>
    <property type="molecule type" value="Genomic_DNA"/>
</dbReference>
<feature type="region of interest" description="Disordered" evidence="5">
    <location>
        <begin position="1"/>
        <end position="82"/>
    </location>
</feature>
<evidence type="ECO:0000256" key="4">
    <source>
        <dbReference type="ARBA" id="ARBA00023136"/>
    </source>
</evidence>
<keyword evidence="4 6" id="KW-0472">Membrane</keyword>
<proteinExistence type="predicted"/>
<dbReference type="InterPro" id="IPR004695">
    <property type="entry name" value="SLAC1/Mae1/Ssu1/TehA"/>
</dbReference>
<dbReference type="OrthoDB" id="2901184at2759"/>
<evidence type="ECO:0000256" key="3">
    <source>
        <dbReference type="ARBA" id="ARBA00022989"/>
    </source>
</evidence>
<keyword evidence="2 6" id="KW-0812">Transmembrane</keyword>
<feature type="transmembrane region" description="Helical" evidence="6">
    <location>
        <begin position="262"/>
        <end position="285"/>
    </location>
</feature>
<dbReference type="Proteomes" id="UP000054481">
    <property type="component" value="Unassembled WGS sequence"/>
</dbReference>
<evidence type="ECO:0000256" key="1">
    <source>
        <dbReference type="ARBA" id="ARBA00004141"/>
    </source>
</evidence>
<keyword evidence="3 6" id="KW-1133">Transmembrane helix</keyword>
<feature type="transmembrane region" description="Helical" evidence="6">
    <location>
        <begin position="163"/>
        <end position="183"/>
    </location>
</feature>
<dbReference type="Gene3D" id="1.50.10.150">
    <property type="entry name" value="Voltage-dependent anion channel"/>
    <property type="match status" value="1"/>
</dbReference>
<feature type="compositionally biased region" description="Polar residues" evidence="5">
    <location>
        <begin position="20"/>
        <end position="41"/>
    </location>
</feature>
<dbReference type="PANTHER" id="PTHR31162">
    <property type="entry name" value="MALIC ACID TRANSPORT PROTEIN-RELATED"/>
    <property type="match status" value="1"/>
</dbReference>
<feature type="transmembrane region" description="Helical" evidence="6">
    <location>
        <begin position="92"/>
        <end position="114"/>
    </location>
</feature>
<dbReference type="GO" id="GO:0016020">
    <property type="term" value="C:membrane"/>
    <property type="evidence" value="ECO:0007669"/>
    <property type="project" value="UniProtKB-SubCell"/>
</dbReference>
<feature type="transmembrane region" description="Helical" evidence="6">
    <location>
        <begin position="305"/>
        <end position="323"/>
    </location>
</feature>
<feature type="transmembrane region" description="Helical" evidence="6">
    <location>
        <begin position="236"/>
        <end position="256"/>
    </location>
</feature>
<protein>
    <recommendedName>
        <fullName evidence="9">Malic acid transport protein</fullName>
    </recommendedName>
</protein>
<feature type="transmembrane region" description="Helical" evidence="6">
    <location>
        <begin position="203"/>
        <end position="224"/>
    </location>
</feature>
<name>A0A0F8A1B0_9HYPO</name>
<reference evidence="7 8" key="1">
    <citation type="journal article" date="2014" name="Genome Biol. Evol.">
        <title>Comparative genomics and transcriptomics analyses reveal divergent lifestyle features of nematode endoparasitic fungus Hirsutella minnesotensis.</title>
        <authorList>
            <person name="Lai Y."/>
            <person name="Liu K."/>
            <person name="Zhang X."/>
            <person name="Zhang X."/>
            <person name="Li K."/>
            <person name="Wang N."/>
            <person name="Shu C."/>
            <person name="Wu Y."/>
            <person name="Wang C."/>
            <person name="Bushley K.E."/>
            <person name="Xiang M."/>
            <person name="Liu X."/>
        </authorList>
    </citation>
    <scope>NUCLEOTIDE SEQUENCE [LARGE SCALE GENOMIC DNA]</scope>
    <source>
        <strain evidence="7 8">3608</strain>
    </source>
</reference>
<dbReference type="InterPro" id="IPR030185">
    <property type="entry name" value="Mae1"/>
</dbReference>
<keyword evidence="8" id="KW-1185">Reference proteome</keyword>
<organism evidence="7 8">
    <name type="scientific">Hirsutella minnesotensis 3608</name>
    <dbReference type="NCBI Taxonomy" id="1043627"/>
    <lineage>
        <taxon>Eukaryota</taxon>
        <taxon>Fungi</taxon>
        <taxon>Dikarya</taxon>
        <taxon>Ascomycota</taxon>
        <taxon>Pezizomycotina</taxon>
        <taxon>Sordariomycetes</taxon>
        <taxon>Hypocreomycetidae</taxon>
        <taxon>Hypocreales</taxon>
        <taxon>Ophiocordycipitaceae</taxon>
        <taxon>Hirsutella</taxon>
    </lineage>
</organism>
<dbReference type="PANTHER" id="PTHR31162:SF0">
    <property type="entry name" value="MALIC ACID TRANSPORT PROTEIN"/>
    <property type="match status" value="1"/>
</dbReference>
<dbReference type="CDD" id="cd09317">
    <property type="entry name" value="TDT_Mae1_like"/>
    <property type="match status" value="1"/>
</dbReference>
<evidence type="ECO:0008006" key="9">
    <source>
        <dbReference type="Google" id="ProtNLM"/>
    </source>
</evidence>
<feature type="transmembrane region" description="Helical" evidence="6">
    <location>
        <begin position="126"/>
        <end position="151"/>
    </location>
</feature>
<feature type="transmembrane region" description="Helical" evidence="6">
    <location>
        <begin position="381"/>
        <end position="400"/>
    </location>
</feature>
<evidence type="ECO:0000256" key="5">
    <source>
        <dbReference type="SAM" id="MobiDB-lite"/>
    </source>
</evidence>
<evidence type="ECO:0000256" key="6">
    <source>
        <dbReference type="SAM" id="Phobius"/>
    </source>
</evidence>
<evidence type="ECO:0000256" key="2">
    <source>
        <dbReference type="ARBA" id="ARBA00022692"/>
    </source>
</evidence>
<evidence type="ECO:0000313" key="8">
    <source>
        <dbReference type="Proteomes" id="UP000054481"/>
    </source>
</evidence>
<dbReference type="AlphaFoldDB" id="A0A0F8A1B0"/>
<feature type="transmembrane region" description="Helical" evidence="6">
    <location>
        <begin position="343"/>
        <end position="369"/>
    </location>
</feature>
<accession>A0A0F8A1B0</accession>
<feature type="compositionally biased region" description="Basic and acidic residues" evidence="5">
    <location>
        <begin position="1"/>
        <end position="10"/>
    </location>
</feature>
<sequence>MADAAGREFGKMANRRSQHSEFVSDSTDTTRRNSVASNVYHSNDKQKSQRIDFVNASSAANPQPSYPPQDNPPTYINTGEPKRPRLGFRQRIHHFTWAWFTFPMSTGGLSLLVFAEPNSFDGLKSIGFLIYILNIIIFAAATILIATRFFLYPGELTKSMKHPLEGFFIPTFLISIALIITSTQRYATASDDSNLLWGIQAAFWVYLTVSVLLAIGQYSFAFAVHTYTLETMMPSWILPIFPIMIIGTFASVIARTQPDPSAIPILIAGLTCQGLGFSIAVLMYAHMVGRLMAAGLPNREQRPGLFICVGPPAFTALALIGMADSLPKSISNTDTLFLDTGTIRTMAILSAIFLWALSFWWFGIAFIAVIQAPPEFFHLSWWAMVFPNTGFILATISISTEIGSVGISWLATGMSVVLLLAFLFILYHLIRAVIVQEIIYPGRDEDV</sequence>